<dbReference type="AlphaFoldDB" id="A0A6A5FXA4"/>
<dbReference type="GeneID" id="9803681"/>
<evidence type="ECO:0000313" key="2">
    <source>
        <dbReference type="EMBL" id="KAF1747173.1"/>
    </source>
</evidence>
<reference evidence="2 3" key="1">
    <citation type="submission" date="2019-12" db="EMBL/GenBank/DDBJ databases">
        <title>Chromosome-level assembly of the Caenorhabditis remanei genome.</title>
        <authorList>
            <person name="Teterina A.A."/>
            <person name="Willis J.H."/>
            <person name="Phillips P.C."/>
        </authorList>
    </citation>
    <scope>NUCLEOTIDE SEQUENCE [LARGE SCALE GENOMIC DNA]</scope>
    <source>
        <strain evidence="2 3">PX506</strain>
        <tissue evidence="2">Whole organism</tissue>
    </source>
</reference>
<organism evidence="2 3">
    <name type="scientific">Caenorhabditis remanei</name>
    <name type="common">Caenorhabditis vulgaris</name>
    <dbReference type="NCBI Taxonomy" id="31234"/>
    <lineage>
        <taxon>Eukaryota</taxon>
        <taxon>Metazoa</taxon>
        <taxon>Ecdysozoa</taxon>
        <taxon>Nematoda</taxon>
        <taxon>Chromadorea</taxon>
        <taxon>Rhabditida</taxon>
        <taxon>Rhabditina</taxon>
        <taxon>Rhabditomorpha</taxon>
        <taxon>Rhabditoidea</taxon>
        <taxon>Rhabditidae</taxon>
        <taxon>Peloderinae</taxon>
        <taxon>Caenorhabditis</taxon>
    </lineage>
</organism>
<proteinExistence type="predicted"/>
<evidence type="ECO:0000313" key="3">
    <source>
        <dbReference type="Proteomes" id="UP000483820"/>
    </source>
</evidence>
<dbReference type="Proteomes" id="UP000483820">
    <property type="component" value="Chromosome X"/>
</dbReference>
<evidence type="ECO:0000256" key="1">
    <source>
        <dbReference type="SAM" id="MobiDB-lite"/>
    </source>
</evidence>
<dbReference type="EMBL" id="WUAV01000006">
    <property type="protein sequence ID" value="KAF1747173.1"/>
    <property type="molecule type" value="Genomic_DNA"/>
</dbReference>
<comment type="caution">
    <text evidence="2">The sequence shown here is derived from an EMBL/GenBank/DDBJ whole genome shotgun (WGS) entry which is preliminary data.</text>
</comment>
<feature type="compositionally biased region" description="Basic and acidic residues" evidence="1">
    <location>
        <begin position="124"/>
        <end position="133"/>
    </location>
</feature>
<dbReference type="RefSeq" id="XP_003109764.2">
    <property type="nucleotide sequence ID" value="XM_003109716.2"/>
</dbReference>
<accession>A0A6A5FXA4</accession>
<sequence>MDDPIRVLLGLEARIMQGTIDHLTEVSAIKTTIIDLHKTLVGHHKELHESNKRIINIQKEHIDMLTASLNYRTSVLERLLAEHPYILQASAASSSAAPQAATVVIPEQTGGGHNYRLRPRKNKAAKEECEKAAKKSRFT</sequence>
<dbReference type="KEGG" id="crq:GCK72_023634"/>
<name>A0A6A5FXA4_CAERE</name>
<gene>
    <name evidence="2" type="ORF">GCK72_023634</name>
</gene>
<dbReference type="CTD" id="9803681"/>
<feature type="region of interest" description="Disordered" evidence="1">
    <location>
        <begin position="105"/>
        <end position="139"/>
    </location>
</feature>
<protein>
    <submittedName>
        <fullName evidence="2">Uncharacterized protein</fullName>
    </submittedName>
</protein>